<evidence type="ECO:0000256" key="7">
    <source>
        <dbReference type="HAMAP-Rule" id="MF_02065"/>
    </source>
</evidence>
<proteinExistence type="inferred from homology"/>
<dbReference type="InterPro" id="IPR003770">
    <property type="entry name" value="MLTG-like"/>
</dbReference>
<keyword evidence="1 7" id="KW-1003">Cell membrane</keyword>
<keyword evidence="3 7" id="KW-1133">Transmembrane helix</keyword>
<dbReference type="Gene3D" id="3.30.1490.480">
    <property type="entry name" value="Endolytic murein transglycosylase"/>
    <property type="match status" value="1"/>
</dbReference>
<evidence type="ECO:0000313" key="8">
    <source>
        <dbReference type="EMBL" id="MBT0768957.1"/>
    </source>
</evidence>
<protein>
    <recommendedName>
        <fullName evidence="7">Endolytic murein transglycosylase</fullName>
        <ecNumber evidence="7">4.2.2.29</ecNumber>
    </recommendedName>
    <alternativeName>
        <fullName evidence="7">Peptidoglycan lytic transglycosylase</fullName>
    </alternativeName>
    <alternativeName>
        <fullName evidence="7">Peptidoglycan polymerization terminase</fullName>
    </alternativeName>
</protein>
<dbReference type="PANTHER" id="PTHR30518:SF2">
    <property type="entry name" value="ENDOLYTIC MUREIN TRANSGLYCOSYLASE"/>
    <property type="match status" value="1"/>
</dbReference>
<keyword evidence="5 7" id="KW-0456">Lyase</keyword>
<name>A0ABS5TD06_9ACTN</name>
<dbReference type="EC" id="4.2.2.29" evidence="7"/>
<dbReference type="CDD" id="cd08010">
    <property type="entry name" value="MltG_like"/>
    <property type="match status" value="1"/>
</dbReference>
<evidence type="ECO:0000313" key="9">
    <source>
        <dbReference type="Proteomes" id="UP001197247"/>
    </source>
</evidence>
<comment type="caution">
    <text evidence="8">The sequence shown here is derived from an EMBL/GenBank/DDBJ whole genome shotgun (WGS) entry which is preliminary data.</text>
</comment>
<dbReference type="HAMAP" id="MF_02065">
    <property type="entry name" value="MltG"/>
    <property type="match status" value="1"/>
</dbReference>
<feature type="site" description="Important for catalytic activity" evidence="7">
    <location>
        <position position="228"/>
    </location>
</feature>
<dbReference type="Pfam" id="PF02618">
    <property type="entry name" value="YceG"/>
    <property type="match status" value="1"/>
</dbReference>
<evidence type="ECO:0000256" key="3">
    <source>
        <dbReference type="ARBA" id="ARBA00022989"/>
    </source>
</evidence>
<accession>A0ABS5TD06</accession>
<evidence type="ECO:0000256" key="2">
    <source>
        <dbReference type="ARBA" id="ARBA00022692"/>
    </source>
</evidence>
<keyword evidence="2 7" id="KW-0812">Transmembrane</keyword>
<evidence type="ECO:0000256" key="6">
    <source>
        <dbReference type="ARBA" id="ARBA00023316"/>
    </source>
</evidence>
<comment type="similarity">
    <text evidence="7">Belongs to the transglycosylase MltG family.</text>
</comment>
<keyword evidence="4 7" id="KW-0472">Membrane</keyword>
<keyword evidence="6 7" id="KW-0961">Cell wall biogenesis/degradation</keyword>
<comment type="function">
    <text evidence="7">Functions as a peptidoglycan terminase that cleaves nascent peptidoglycan strands endolytically to terminate their elongation.</text>
</comment>
<organism evidence="8 9">
    <name type="scientific">Kineosporia corallincola</name>
    <dbReference type="NCBI Taxonomy" id="2835133"/>
    <lineage>
        <taxon>Bacteria</taxon>
        <taxon>Bacillati</taxon>
        <taxon>Actinomycetota</taxon>
        <taxon>Actinomycetes</taxon>
        <taxon>Kineosporiales</taxon>
        <taxon>Kineosporiaceae</taxon>
        <taxon>Kineosporia</taxon>
    </lineage>
</organism>
<evidence type="ECO:0000256" key="1">
    <source>
        <dbReference type="ARBA" id="ARBA00022475"/>
    </source>
</evidence>
<dbReference type="EMBL" id="JAHBAY010000003">
    <property type="protein sequence ID" value="MBT0768957.1"/>
    <property type="molecule type" value="Genomic_DNA"/>
</dbReference>
<evidence type="ECO:0000256" key="4">
    <source>
        <dbReference type="ARBA" id="ARBA00023136"/>
    </source>
</evidence>
<comment type="catalytic activity">
    <reaction evidence="7">
        <text>a peptidoglycan chain = a peptidoglycan chain with N-acetyl-1,6-anhydromuramyl-[peptide] at the reducing end + a peptidoglycan chain with N-acetylglucosamine at the non-reducing end.</text>
        <dbReference type="EC" id="4.2.2.29"/>
    </reaction>
</comment>
<reference evidence="8 9" key="1">
    <citation type="submission" date="2021-05" db="EMBL/GenBank/DDBJ databases">
        <title>Kineosporia and Streptomyces sp. nov. two new marine actinobacteria isolated from Coral.</title>
        <authorList>
            <person name="Buangrab K."/>
            <person name="Sutthacheep M."/>
            <person name="Yeemin T."/>
            <person name="Harunari E."/>
            <person name="Igarashi Y."/>
            <person name="Kanchanasin P."/>
            <person name="Tanasupawat S."/>
            <person name="Phongsopitanun W."/>
        </authorList>
    </citation>
    <scope>NUCLEOTIDE SEQUENCE [LARGE SCALE GENOMIC DNA]</scope>
    <source>
        <strain evidence="8 9">J2-2</strain>
    </source>
</reference>
<gene>
    <name evidence="7 8" type="primary">mltG</name>
    <name evidence="8" type="ORF">KIH74_08470</name>
</gene>
<dbReference type="NCBIfam" id="TIGR00247">
    <property type="entry name" value="endolytic transglycosylase MltG"/>
    <property type="match status" value="1"/>
</dbReference>
<dbReference type="RefSeq" id="WP_214155253.1">
    <property type="nucleotide sequence ID" value="NZ_JAHBAY010000003.1"/>
</dbReference>
<dbReference type="PANTHER" id="PTHR30518">
    <property type="entry name" value="ENDOLYTIC MUREIN TRANSGLYCOSYLASE"/>
    <property type="match status" value="1"/>
</dbReference>
<sequence length="351" mass="37406">MRKRKKSRRRRTATVLLVSLIIAAGGVYGAYLALSPVVAKLTEPKDYAGPGSGAVKVTVPDGASGRTIAQVLVENGVTKTASAFIDAANEDSRAAGIQPGTYTLKKQMSGAGALDLLADPDNRITRQVTIPEGMRVADALTRIADKLELKRADLAKAATSGDIGLPKAANGKLEGFLFPSTYSFEPDVTATQALSEMVEHGTKTYDELGIPASKLRETVIKASIVEAEAGNEKYMGKVSRVLSNRLKIDMKLQLDSTVSYATGKFNVTTTSADRQTDSPYNTYMYAGLPGGPISNPGKAALEAALKPTPGDWLFFVTVNPDTGETKFAKNAAEHETYVKEFQAWLQANPGN</sequence>
<dbReference type="Proteomes" id="UP001197247">
    <property type="component" value="Unassembled WGS sequence"/>
</dbReference>
<keyword evidence="9" id="KW-1185">Reference proteome</keyword>
<evidence type="ECO:0000256" key="5">
    <source>
        <dbReference type="ARBA" id="ARBA00023239"/>
    </source>
</evidence>